<dbReference type="InterPro" id="IPR023210">
    <property type="entry name" value="NADP_OxRdtase_dom"/>
</dbReference>
<dbReference type="PANTHER" id="PTHR43364">
    <property type="entry name" value="NADH-SPECIFIC METHYLGLYOXAL REDUCTASE-RELATED"/>
    <property type="match status" value="1"/>
</dbReference>
<dbReference type="Proteomes" id="UP000186132">
    <property type="component" value="Unassembled WGS sequence"/>
</dbReference>
<name>A0A1M5PWR7_9ACTN</name>
<dbReference type="InterPro" id="IPR036812">
    <property type="entry name" value="NAD(P)_OxRdtase_dom_sf"/>
</dbReference>
<keyword evidence="1" id="KW-0560">Oxidoreductase</keyword>
<feature type="domain" description="NADP-dependent oxidoreductase" evidence="2">
    <location>
        <begin position="16"/>
        <end position="316"/>
    </location>
</feature>
<dbReference type="SUPFAM" id="SSF51430">
    <property type="entry name" value="NAD(P)-linked oxidoreductase"/>
    <property type="match status" value="1"/>
</dbReference>
<sequence>MAPRQLGRSGLWLPPLAFGTGTFAGGPDWPYGDTGVEKARRMVDRCLDAGLTLFDSADVYGNGRCQEVLGRAIEGRRDDVLVSAKVGLPTGGGPTDLGAGRARLITSCETALRRLGTDHVDLLQLHAFDARTPLEETLSALAALVASGKVRYLGASNFAAWQLMKALAVADAHGLPRFVGQQVYYSLVGRDYELELMPLGVDQGVGALVWSPLAGGWLGGDIRRSRPPAAGSRVDRLGGYGPPVDAERAYDVIDVLDDLADETGHTVAQIALNWLLQRPTVTSVIFGANTEEQLEHNLGAVGWDLTPEQVGRLDAASSTAPGYPVYMYHRDPGFTDLAPVPVRRTF</sequence>
<organism evidence="3 4">
    <name type="scientific">Jatrophihabitans endophyticus</name>
    <dbReference type="NCBI Taxonomy" id="1206085"/>
    <lineage>
        <taxon>Bacteria</taxon>
        <taxon>Bacillati</taxon>
        <taxon>Actinomycetota</taxon>
        <taxon>Actinomycetes</taxon>
        <taxon>Jatrophihabitantales</taxon>
        <taxon>Jatrophihabitantaceae</taxon>
        <taxon>Jatrophihabitans</taxon>
    </lineage>
</organism>
<dbReference type="RefSeq" id="WP_073391419.1">
    <property type="nucleotide sequence ID" value="NZ_FQVU01000004.1"/>
</dbReference>
<proteinExistence type="predicted"/>
<dbReference type="GO" id="GO:0016491">
    <property type="term" value="F:oxidoreductase activity"/>
    <property type="evidence" value="ECO:0007669"/>
    <property type="project" value="UniProtKB-KW"/>
</dbReference>
<dbReference type="EMBL" id="FQVU01000004">
    <property type="protein sequence ID" value="SHH06234.1"/>
    <property type="molecule type" value="Genomic_DNA"/>
</dbReference>
<dbReference type="GO" id="GO:0005829">
    <property type="term" value="C:cytosol"/>
    <property type="evidence" value="ECO:0007669"/>
    <property type="project" value="UniProtKB-ARBA"/>
</dbReference>
<dbReference type="OrthoDB" id="3500708at2"/>
<dbReference type="InterPro" id="IPR050523">
    <property type="entry name" value="AKR_Detox_Biosynth"/>
</dbReference>
<dbReference type="STRING" id="1206085.SAMN05443575_3219"/>
<accession>A0A1M5PWR7</accession>
<dbReference type="FunFam" id="3.20.20.100:FF:000004">
    <property type="entry name" value="Oxidoreductase, aldo/keto reductase"/>
    <property type="match status" value="1"/>
</dbReference>
<evidence type="ECO:0000313" key="3">
    <source>
        <dbReference type="EMBL" id="SHH06234.1"/>
    </source>
</evidence>
<evidence type="ECO:0000313" key="4">
    <source>
        <dbReference type="Proteomes" id="UP000186132"/>
    </source>
</evidence>
<dbReference type="PANTHER" id="PTHR43364:SF18">
    <property type="entry name" value="OXIDOREDUCTASE"/>
    <property type="match status" value="1"/>
</dbReference>
<dbReference type="Gene3D" id="3.20.20.100">
    <property type="entry name" value="NADP-dependent oxidoreductase domain"/>
    <property type="match status" value="1"/>
</dbReference>
<evidence type="ECO:0000256" key="1">
    <source>
        <dbReference type="ARBA" id="ARBA00023002"/>
    </source>
</evidence>
<dbReference type="AlphaFoldDB" id="A0A1M5PWR7"/>
<gene>
    <name evidence="3" type="ORF">SAMN05443575_3219</name>
</gene>
<dbReference type="CDD" id="cd19091">
    <property type="entry name" value="AKR_PsAKR"/>
    <property type="match status" value="1"/>
</dbReference>
<dbReference type="Pfam" id="PF00248">
    <property type="entry name" value="Aldo_ket_red"/>
    <property type="match status" value="1"/>
</dbReference>
<keyword evidence="4" id="KW-1185">Reference proteome</keyword>
<evidence type="ECO:0000259" key="2">
    <source>
        <dbReference type="Pfam" id="PF00248"/>
    </source>
</evidence>
<reference evidence="3 4" key="1">
    <citation type="submission" date="2016-11" db="EMBL/GenBank/DDBJ databases">
        <authorList>
            <person name="Jaros S."/>
            <person name="Januszkiewicz K."/>
            <person name="Wedrychowicz H."/>
        </authorList>
    </citation>
    <scope>NUCLEOTIDE SEQUENCE [LARGE SCALE GENOMIC DNA]</scope>
    <source>
        <strain evidence="3 4">DSM 45627</strain>
    </source>
</reference>
<protein>
    <submittedName>
        <fullName evidence="3">Predicted oxidoreductase</fullName>
    </submittedName>
</protein>